<gene>
    <name evidence="2" type="ORF">SCARUB_04859</name>
</gene>
<protein>
    <submittedName>
        <fullName evidence="2">Peptidase</fullName>
    </submittedName>
</protein>
<dbReference type="Pfam" id="PF13414">
    <property type="entry name" value="TPR_11"/>
    <property type="match status" value="1"/>
</dbReference>
<reference evidence="2 3" key="1">
    <citation type="submission" date="2016-07" db="EMBL/GenBank/DDBJ databases">
        <title>Draft genome of Scalindua rubra, obtained from a brine-seawater interface in the Red Sea, sheds light on salt adaptation in anammox bacteria.</title>
        <authorList>
            <person name="Speth D.R."/>
            <person name="Lagkouvardos I."/>
            <person name="Wang Y."/>
            <person name="Qian P.-Y."/>
            <person name="Dutilh B.E."/>
            <person name="Jetten M.S."/>
        </authorList>
    </citation>
    <scope>NUCLEOTIDE SEQUENCE [LARGE SCALE GENOMIC DNA]</scope>
    <source>
        <strain evidence="2">BSI-1</strain>
    </source>
</reference>
<dbReference type="InterPro" id="IPR019734">
    <property type="entry name" value="TPR_rpt"/>
</dbReference>
<dbReference type="Gene3D" id="1.25.40.10">
    <property type="entry name" value="Tetratricopeptide repeat domain"/>
    <property type="match status" value="3"/>
</dbReference>
<dbReference type="GO" id="GO:0016757">
    <property type="term" value="F:glycosyltransferase activity"/>
    <property type="evidence" value="ECO:0007669"/>
    <property type="project" value="InterPro"/>
</dbReference>
<dbReference type="SUPFAM" id="SSF53756">
    <property type="entry name" value="UDP-Glycosyltransferase/glycogen phosphorylase"/>
    <property type="match status" value="1"/>
</dbReference>
<dbReference type="SUPFAM" id="SSF48452">
    <property type="entry name" value="TPR-like"/>
    <property type="match status" value="1"/>
</dbReference>
<dbReference type="PANTHER" id="PTHR44809:SF1">
    <property type="entry name" value="PROTEIN O-MANNOSYL-TRANSFERASE TMTC1"/>
    <property type="match status" value="1"/>
</dbReference>
<dbReference type="Pfam" id="PF13432">
    <property type="entry name" value="TPR_16"/>
    <property type="match status" value="1"/>
</dbReference>
<dbReference type="Proteomes" id="UP000094056">
    <property type="component" value="Unassembled WGS sequence"/>
</dbReference>
<feature type="repeat" description="TPR" evidence="1">
    <location>
        <begin position="88"/>
        <end position="121"/>
    </location>
</feature>
<dbReference type="SMART" id="SM00028">
    <property type="entry name" value="TPR"/>
    <property type="match status" value="5"/>
</dbReference>
<dbReference type="PANTHER" id="PTHR44809">
    <property type="match status" value="1"/>
</dbReference>
<dbReference type="InterPro" id="IPR052943">
    <property type="entry name" value="TMTC_O-mannosyl-trnsfr"/>
</dbReference>
<comment type="caution">
    <text evidence="2">The sequence shown here is derived from an EMBL/GenBank/DDBJ whole genome shotgun (WGS) entry which is preliminary data.</text>
</comment>
<dbReference type="AlphaFoldDB" id="A0A1E3X335"/>
<evidence type="ECO:0000313" key="3">
    <source>
        <dbReference type="Proteomes" id="UP000094056"/>
    </source>
</evidence>
<dbReference type="PROSITE" id="PS50293">
    <property type="entry name" value="TPR_REGION"/>
    <property type="match status" value="2"/>
</dbReference>
<feature type="repeat" description="TPR" evidence="1">
    <location>
        <begin position="54"/>
        <end position="87"/>
    </location>
</feature>
<feature type="repeat" description="TPR" evidence="1">
    <location>
        <begin position="156"/>
        <end position="189"/>
    </location>
</feature>
<keyword evidence="1" id="KW-0802">TPR repeat</keyword>
<dbReference type="EMBL" id="MAYW01000299">
    <property type="protein sequence ID" value="ODS30035.1"/>
    <property type="molecule type" value="Genomic_DNA"/>
</dbReference>
<evidence type="ECO:0000256" key="1">
    <source>
        <dbReference type="PROSITE-ProRule" id="PRU00339"/>
    </source>
</evidence>
<organism evidence="2 3">
    <name type="scientific">Candidatus Scalindua rubra</name>
    <dbReference type="NCBI Taxonomy" id="1872076"/>
    <lineage>
        <taxon>Bacteria</taxon>
        <taxon>Pseudomonadati</taxon>
        <taxon>Planctomycetota</taxon>
        <taxon>Candidatus Brocadiia</taxon>
        <taxon>Candidatus Brocadiales</taxon>
        <taxon>Candidatus Scalinduaceae</taxon>
        <taxon>Candidatus Scalindua</taxon>
    </lineage>
</organism>
<sequence>MNCKNPNINNPKSEIRSPKLKDLLQEALKLHHVGNLAAAAKFYNELLEKQPDNIDAIFLLGTLNLQQGSLDAAHMFLKKAITLKPDHASAHNNLGTVLKEQGKPDEAMVSYNRALTLKPDYAMAHSNIGNVLKEHGKLDEASASCRRAISLKPDYADAHNNLGSTLQNQGKLDEAIMSYSRAIESNPDCISAHINRSLALLLTENFEEGWPEYEWRLHTKNCASKTFQQTRWDGSPLNGKSILVHVEQGFGDTIQFVRYLPMVKAQGGYVIFECQKKLLRLLRNCAGIDKIIESTSKPDVKFDTHVPLLSLPGIFGTTLDSIPSDVPYTMVDSMLVEQWKMRLGDDFKIGIVWTGRPTFKDRYRSCSLADFAPLTGIPGLTFYSLQKGPASVEVFNPPWGMKIINLENELNDFADTAAVIANLDLVISTDTAVVHLAGAIGKPIWTLLHSAPDWRWFLNRDDSPWYPGMRLFRQTKLNDWAGVFDQVKEALLYKLTTKGCRQPKVSSKQYAVGSSK</sequence>
<accession>A0A1E3X335</accession>
<dbReference type="Pfam" id="PF01075">
    <property type="entry name" value="Glyco_transf_9"/>
    <property type="match status" value="1"/>
</dbReference>
<name>A0A1E3X335_9BACT</name>
<dbReference type="Pfam" id="PF00515">
    <property type="entry name" value="TPR_1"/>
    <property type="match status" value="1"/>
</dbReference>
<dbReference type="PROSITE" id="PS50005">
    <property type="entry name" value="TPR"/>
    <property type="match status" value="4"/>
</dbReference>
<proteinExistence type="predicted"/>
<dbReference type="PATRIC" id="fig|1872076.5.peg.5836"/>
<dbReference type="InterPro" id="IPR011990">
    <property type="entry name" value="TPR-like_helical_dom_sf"/>
</dbReference>
<evidence type="ECO:0000313" key="2">
    <source>
        <dbReference type="EMBL" id="ODS30035.1"/>
    </source>
</evidence>
<dbReference type="InterPro" id="IPR002201">
    <property type="entry name" value="Glyco_trans_9"/>
</dbReference>
<feature type="repeat" description="TPR" evidence="1">
    <location>
        <begin position="122"/>
        <end position="155"/>
    </location>
</feature>
<dbReference type="Gene3D" id="3.40.50.2000">
    <property type="entry name" value="Glycogen Phosphorylase B"/>
    <property type="match status" value="1"/>
</dbReference>